<comment type="similarity">
    <text evidence="1 6">Belongs to the DTD family.</text>
</comment>
<keyword evidence="6" id="KW-0963">Cytoplasm</keyword>
<dbReference type="GO" id="GO:0005737">
    <property type="term" value="C:cytoplasm"/>
    <property type="evidence" value="ECO:0007669"/>
    <property type="project" value="UniProtKB-SubCell"/>
</dbReference>
<sequence>MKVVIQRVKSASVTVDNAIVSEIKKGLCLLVGISTDDTTDDVSKLASKILKLKLFEDTDQSAGTNTEWVGKPWMKSIVDINGEILSVSQFTLYANIKKGAKPDFHKAQKGQHAIELYNDFLSQLKSGMNNENSVKDGQFGAMMDVALVNDGPVTIVWDTKEK</sequence>
<evidence type="ECO:0000256" key="2">
    <source>
        <dbReference type="ARBA" id="ARBA00013056"/>
    </source>
</evidence>
<evidence type="ECO:0000256" key="6">
    <source>
        <dbReference type="RuleBase" id="RU003470"/>
    </source>
</evidence>
<dbReference type="Gene3D" id="3.50.80.10">
    <property type="entry name" value="D-tyrosyl-tRNA(Tyr) deacylase"/>
    <property type="match status" value="1"/>
</dbReference>
<dbReference type="Proteomes" id="UP000697127">
    <property type="component" value="Unassembled WGS sequence"/>
</dbReference>
<organism evidence="7 8">
    <name type="scientific">Pichia californica</name>
    <dbReference type="NCBI Taxonomy" id="460514"/>
    <lineage>
        <taxon>Eukaryota</taxon>
        <taxon>Fungi</taxon>
        <taxon>Dikarya</taxon>
        <taxon>Ascomycota</taxon>
        <taxon>Saccharomycotina</taxon>
        <taxon>Pichiomycetes</taxon>
        <taxon>Pichiales</taxon>
        <taxon>Pichiaceae</taxon>
        <taxon>Pichia</taxon>
    </lineage>
</organism>
<keyword evidence="8" id="KW-1185">Reference proteome</keyword>
<dbReference type="PANTHER" id="PTHR10472">
    <property type="entry name" value="D-TYROSYL-TRNA TYR DEACYLASE"/>
    <property type="match status" value="1"/>
</dbReference>
<evidence type="ECO:0000313" key="7">
    <source>
        <dbReference type="EMBL" id="KAG0687820.1"/>
    </source>
</evidence>
<dbReference type="GO" id="GO:0051500">
    <property type="term" value="F:D-tyrosyl-tRNA(Tyr) deacylase activity"/>
    <property type="evidence" value="ECO:0007669"/>
    <property type="project" value="TreeGrafter"/>
</dbReference>
<dbReference type="FunFam" id="3.50.80.10:FF:000001">
    <property type="entry name" value="D-aminoacyl-tRNA deacylase"/>
    <property type="match status" value="1"/>
</dbReference>
<evidence type="ECO:0000256" key="5">
    <source>
        <dbReference type="ARBA" id="ARBA00048018"/>
    </source>
</evidence>
<protein>
    <recommendedName>
        <fullName evidence="3 6">D-aminoacyl-tRNA deacylase</fullName>
        <ecNumber evidence="2 6">3.1.1.96</ecNumber>
    </recommendedName>
</protein>
<dbReference type="AlphaFoldDB" id="A0A9P6WIP4"/>
<dbReference type="InterPro" id="IPR023509">
    <property type="entry name" value="DTD-like_sf"/>
</dbReference>
<proteinExistence type="inferred from homology"/>
<evidence type="ECO:0000256" key="3">
    <source>
        <dbReference type="ARBA" id="ARBA00020007"/>
    </source>
</evidence>
<keyword evidence="6" id="KW-0378">Hydrolase</keyword>
<evidence type="ECO:0000256" key="1">
    <source>
        <dbReference type="ARBA" id="ARBA00009673"/>
    </source>
</evidence>
<reference evidence="7" key="1">
    <citation type="submission" date="2020-11" db="EMBL/GenBank/DDBJ databases">
        <title>Kefir isolates.</title>
        <authorList>
            <person name="Marcisauskas S."/>
            <person name="Kim Y."/>
            <person name="Blasche S."/>
        </authorList>
    </citation>
    <scope>NUCLEOTIDE SEQUENCE</scope>
    <source>
        <strain evidence="7">Olga-1</strain>
    </source>
</reference>
<keyword evidence="6" id="KW-0820">tRNA-binding</keyword>
<dbReference type="Pfam" id="PF02580">
    <property type="entry name" value="Tyr_Deacylase"/>
    <property type="match status" value="1"/>
</dbReference>
<comment type="subcellular location">
    <subcellularLocation>
        <location evidence="6">Cytoplasm</location>
    </subcellularLocation>
</comment>
<accession>A0A9P6WIP4</accession>
<name>A0A9P6WIP4_9ASCO</name>
<evidence type="ECO:0000313" key="8">
    <source>
        <dbReference type="Proteomes" id="UP000697127"/>
    </source>
</evidence>
<dbReference type="InterPro" id="IPR003732">
    <property type="entry name" value="Daa-tRNA_deacyls_DTD"/>
</dbReference>
<dbReference type="SUPFAM" id="SSF69500">
    <property type="entry name" value="DTD-like"/>
    <property type="match status" value="1"/>
</dbReference>
<dbReference type="OrthoDB" id="275783at2759"/>
<dbReference type="EMBL" id="PUHW01000211">
    <property type="protein sequence ID" value="KAG0687820.1"/>
    <property type="molecule type" value="Genomic_DNA"/>
</dbReference>
<dbReference type="EC" id="3.1.1.96" evidence="2 6"/>
<dbReference type="HAMAP" id="MF_00518">
    <property type="entry name" value="Deacylase_Dtd"/>
    <property type="match status" value="1"/>
</dbReference>
<comment type="catalytic activity">
    <reaction evidence="4">
        <text>glycyl-tRNA(Ala) + H2O = tRNA(Ala) + glycine + H(+)</text>
        <dbReference type="Rhea" id="RHEA:53744"/>
        <dbReference type="Rhea" id="RHEA-COMP:9657"/>
        <dbReference type="Rhea" id="RHEA-COMP:13640"/>
        <dbReference type="ChEBI" id="CHEBI:15377"/>
        <dbReference type="ChEBI" id="CHEBI:15378"/>
        <dbReference type="ChEBI" id="CHEBI:57305"/>
        <dbReference type="ChEBI" id="CHEBI:78442"/>
        <dbReference type="ChEBI" id="CHEBI:78522"/>
        <dbReference type="EC" id="3.1.1.96"/>
    </reaction>
</comment>
<keyword evidence="6" id="KW-0694">RNA-binding</keyword>
<comment type="caution">
    <text evidence="7">The sequence shown here is derived from an EMBL/GenBank/DDBJ whole genome shotgun (WGS) entry which is preliminary data.</text>
</comment>
<dbReference type="PANTHER" id="PTHR10472:SF5">
    <property type="entry name" value="D-AMINOACYL-TRNA DEACYLASE 1"/>
    <property type="match status" value="1"/>
</dbReference>
<comment type="catalytic activity">
    <reaction evidence="5">
        <text>a D-aminoacyl-tRNA + H2O = a tRNA + a D-alpha-amino acid + H(+)</text>
        <dbReference type="Rhea" id="RHEA:13953"/>
        <dbReference type="Rhea" id="RHEA-COMP:10123"/>
        <dbReference type="Rhea" id="RHEA-COMP:10124"/>
        <dbReference type="ChEBI" id="CHEBI:15377"/>
        <dbReference type="ChEBI" id="CHEBI:15378"/>
        <dbReference type="ChEBI" id="CHEBI:59871"/>
        <dbReference type="ChEBI" id="CHEBI:78442"/>
        <dbReference type="ChEBI" id="CHEBI:79333"/>
        <dbReference type="EC" id="3.1.1.96"/>
    </reaction>
</comment>
<dbReference type="GO" id="GO:0000049">
    <property type="term" value="F:tRNA binding"/>
    <property type="evidence" value="ECO:0007669"/>
    <property type="project" value="UniProtKB-KW"/>
</dbReference>
<evidence type="ECO:0000256" key="4">
    <source>
        <dbReference type="ARBA" id="ARBA00047676"/>
    </source>
</evidence>
<dbReference type="NCBIfam" id="TIGR00256">
    <property type="entry name" value="D-aminoacyl-tRNA deacylase"/>
    <property type="match status" value="1"/>
</dbReference>
<gene>
    <name evidence="7" type="primary">DTD1</name>
    <name evidence="7" type="ORF">C6P40_001824</name>
</gene>